<gene>
    <name evidence="1" type="ORF">S01H4_50462</name>
</gene>
<dbReference type="EMBL" id="BART01028652">
    <property type="protein sequence ID" value="GAG91844.1"/>
    <property type="molecule type" value="Genomic_DNA"/>
</dbReference>
<sequence length="271" mass="30239">RDGIIHCEYITVLLDDISFKGATPPSCEAVDLQFIIDSVSTPIFGSLGSGYGTIENPTYWQTSPLSFSIVSNTSISLDYNTILLNHRYLNSTPTTNTLEEGVAYSINRDQSGNLELYTYLGFIGAYENLTIQIYHPSDWQNFTVFDPFLVDVTSNCTAEIEFIEVPTSVLVDRLGWWKVTCDIYNYAFNDSIQRYDVADWIEESIFHTDDQTRLSVNIGSMSHIPILTDAVNYTWVMPNNTIWHESSTVSGAYGSAESTPMVFGATNTSAG</sequence>
<comment type="caution">
    <text evidence="1">The sequence shown here is derived from an EMBL/GenBank/DDBJ whole genome shotgun (WGS) entry which is preliminary data.</text>
</comment>
<proteinExistence type="predicted"/>
<name>X1B7V6_9ZZZZ</name>
<dbReference type="AlphaFoldDB" id="X1B7V6"/>
<accession>X1B7V6</accession>
<feature type="non-terminal residue" evidence="1">
    <location>
        <position position="1"/>
    </location>
</feature>
<organism evidence="1">
    <name type="scientific">marine sediment metagenome</name>
    <dbReference type="NCBI Taxonomy" id="412755"/>
    <lineage>
        <taxon>unclassified sequences</taxon>
        <taxon>metagenomes</taxon>
        <taxon>ecological metagenomes</taxon>
    </lineage>
</organism>
<reference evidence="1" key="1">
    <citation type="journal article" date="2014" name="Front. Microbiol.">
        <title>High frequency of phylogenetically diverse reductive dehalogenase-homologous genes in deep subseafloor sedimentary metagenomes.</title>
        <authorList>
            <person name="Kawai M."/>
            <person name="Futagami T."/>
            <person name="Toyoda A."/>
            <person name="Takaki Y."/>
            <person name="Nishi S."/>
            <person name="Hori S."/>
            <person name="Arai W."/>
            <person name="Tsubouchi T."/>
            <person name="Morono Y."/>
            <person name="Uchiyama I."/>
            <person name="Ito T."/>
            <person name="Fujiyama A."/>
            <person name="Inagaki F."/>
            <person name="Takami H."/>
        </authorList>
    </citation>
    <scope>NUCLEOTIDE SEQUENCE</scope>
    <source>
        <strain evidence="1">Expedition CK06-06</strain>
    </source>
</reference>
<feature type="non-terminal residue" evidence="1">
    <location>
        <position position="271"/>
    </location>
</feature>
<protein>
    <submittedName>
        <fullName evidence="1">Uncharacterized protein</fullName>
    </submittedName>
</protein>
<evidence type="ECO:0000313" key="1">
    <source>
        <dbReference type="EMBL" id="GAG91844.1"/>
    </source>
</evidence>